<evidence type="ECO:0000259" key="6">
    <source>
        <dbReference type="PROSITE" id="PS52004"/>
    </source>
</evidence>
<dbReference type="InterPro" id="IPR020841">
    <property type="entry name" value="PKS_Beta-ketoAc_synthase_dom"/>
</dbReference>
<keyword evidence="8" id="KW-1185">Reference proteome</keyword>
<dbReference type="Pfam" id="PF02801">
    <property type="entry name" value="Ketoacyl-synt_C"/>
    <property type="match status" value="1"/>
</dbReference>
<dbReference type="Gene3D" id="3.40.47.10">
    <property type="match status" value="2"/>
</dbReference>
<accession>A0ABY5ZFD2</accession>
<dbReference type="RefSeq" id="WP_260728782.1">
    <property type="nucleotide sequence ID" value="NZ_BAAABS010000004.1"/>
</dbReference>
<evidence type="ECO:0000313" key="7">
    <source>
        <dbReference type="EMBL" id="UWZ39378.1"/>
    </source>
</evidence>
<reference evidence="7" key="1">
    <citation type="submission" date="2021-04" db="EMBL/GenBank/DDBJ databases">
        <title>Biosynthetic gene clusters of Dactylosporangioum roseum.</title>
        <authorList>
            <person name="Hartkoorn R.C."/>
            <person name="Beaudoing E."/>
            <person name="Hot D."/>
            <person name="Moureu S."/>
        </authorList>
    </citation>
    <scope>NUCLEOTIDE SEQUENCE</scope>
    <source>
        <strain evidence="7">NRRL B-16295</strain>
    </source>
</reference>
<protein>
    <submittedName>
        <fullName evidence="7">Ketosynthase chain-length factor</fullName>
    </submittedName>
</protein>
<dbReference type="CDD" id="cd00832">
    <property type="entry name" value="CLF"/>
    <property type="match status" value="1"/>
</dbReference>
<dbReference type="PANTHER" id="PTHR11712">
    <property type="entry name" value="POLYKETIDE SYNTHASE-RELATED"/>
    <property type="match status" value="1"/>
</dbReference>
<organism evidence="7 8">
    <name type="scientific">Dactylosporangium roseum</name>
    <dbReference type="NCBI Taxonomy" id="47989"/>
    <lineage>
        <taxon>Bacteria</taxon>
        <taxon>Bacillati</taxon>
        <taxon>Actinomycetota</taxon>
        <taxon>Actinomycetes</taxon>
        <taxon>Micromonosporales</taxon>
        <taxon>Micromonosporaceae</taxon>
        <taxon>Dactylosporangium</taxon>
    </lineage>
</organism>
<evidence type="ECO:0000256" key="1">
    <source>
        <dbReference type="ARBA" id="ARBA00008467"/>
    </source>
</evidence>
<evidence type="ECO:0000256" key="4">
    <source>
        <dbReference type="RuleBase" id="RU003694"/>
    </source>
</evidence>
<keyword evidence="2 4" id="KW-0808">Transferase</keyword>
<evidence type="ECO:0000256" key="3">
    <source>
        <dbReference type="ARBA" id="ARBA00023315"/>
    </source>
</evidence>
<gene>
    <name evidence="7" type="ORF">Drose_14745</name>
</gene>
<evidence type="ECO:0000256" key="5">
    <source>
        <dbReference type="SAM" id="MobiDB-lite"/>
    </source>
</evidence>
<dbReference type="InterPro" id="IPR014031">
    <property type="entry name" value="Ketoacyl_synth_C"/>
</dbReference>
<comment type="similarity">
    <text evidence="1 4">Belongs to the thiolase-like superfamily. Beta-ketoacyl-ACP synthases family.</text>
</comment>
<dbReference type="PANTHER" id="PTHR11712:SF322">
    <property type="entry name" value="POLYKETIDE BETA-KETOACYL SYNTHASE 2-RELATED"/>
    <property type="match status" value="1"/>
</dbReference>
<dbReference type="InterPro" id="IPR000794">
    <property type="entry name" value="Beta-ketoacyl_synthase"/>
</dbReference>
<name>A0ABY5ZFD2_9ACTN</name>
<feature type="domain" description="Ketosynthase family 3 (KS3)" evidence="6">
    <location>
        <begin position="6"/>
        <end position="407"/>
    </location>
</feature>
<sequence>MNARTPAAAVITGIGVIAPNGLGTPAWWDATLRVENGIRPIRHFDTTRYASRLAGLIPDFVAKEHVPGRLLPQTDRMTRLAIAASDWAVADARVQPATLPEYATSVVHSNSTGGFEFTHREVRKLWTEGPARVSVYESFAWFYAANAGQISIRNKIRGPSSVVIADQAGGLDAIGQARRILRNGGQLVVAGGVESAFDPWGMLSHTATGRVSRAADPAEAYLPFDARAAGYVPGEGGAILIIESADVAARRNARVYGEIAGYAATFDPPPGSGRPRGLERAARLALDDAGLAPEDIDVVFADAAAVPADDDAEAAAIGGIFGPYGVPVTVPKALTGRLMGGGPPLDVAAALLSIRDGVVPATAHVDRPVPGHRLDLVRGTPRAQPVRAALVLARGHGGFNAAVVVRGPAGSLATDRRADDRSTTGSMAEQPRPDRDTVRGDSR</sequence>
<feature type="compositionally biased region" description="Basic and acidic residues" evidence="5">
    <location>
        <begin position="431"/>
        <end position="443"/>
    </location>
</feature>
<evidence type="ECO:0000256" key="2">
    <source>
        <dbReference type="ARBA" id="ARBA00022679"/>
    </source>
</evidence>
<dbReference type="InterPro" id="IPR016039">
    <property type="entry name" value="Thiolase-like"/>
</dbReference>
<dbReference type="InterPro" id="IPR014030">
    <property type="entry name" value="Ketoacyl_synth_N"/>
</dbReference>
<keyword evidence="3" id="KW-0012">Acyltransferase</keyword>
<proteinExistence type="inferred from homology"/>
<dbReference type="EMBL" id="CP073721">
    <property type="protein sequence ID" value="UWZ39378.1"/>
    <property type="molecule type" value="Genomic_DNA"/>
</dbReference>
<dbReference type="PROSITE" id="PS52004">
    <property type="entry name" value="KS3_2"/>
    <property type="match status" value="1"/>
</dbReference>
<evidence type="ECO:0000313" key="8">
    <source>
        <dbReference type="Proteomes" id="UP001058271"/>
    </source>
</evidence>
<feature type="region of interest" description="Disordered" evidence="5">
    <location>
        <begin position="411"/>
        <end position="443"/>
    </location>
</feature>
<dbReference type="Pfam" id="PF00109">
    <property type="entry name" value="ketoacyl-synt"/>
    <property type="match status" value="1"/>
</dbReference>
<dbReference type="Proteomes" id="UP001058271">
    <property type="component" value="Chromosome"/>
</dbReference>
<dbReference type="SUPFAM" id="SSF53901">
    <property type="entry name" value="Thiolase-like"/>
    <property type="match status" value="2"/>
</dbReference>